<dbReference type="Proteomes" id="UP000291116">
    <property type="component" value="Unassembled WGS sequence"/>
</dbReference>
<dbReference type="OrthoDB" id="116380at2759"/>
<name>A0A448ZFQ2_9STRA</name>
<organism evidence="3 4">
    <name type="scientific">Pseudo-nitzschia multistriata</name>
    <dbReference type="NCBI Taxonomy" id="183589"/>
    <lineage>
        <taxon>Eukaryota</taxon>
        <taxon>Sar</taxon>
        <taxon>Stramenopiles</taxon>
        <taxon>Ochrophyta</taxon>
        <taxon>Bacillariophyta</taxon>
        <taxon>Bacillariophyceae</taxon>
        <taxon>Bacillariophycidae</taxon>
        <taxon>Bacillariales</taxon>
        <taxon>Bacillariaceae</taxon>
        <taxon>Pseudo-nitzschia</taxon>
    </lineage>
</organism>
<reference evidence="3 4" key="1">
    <citation type="submission" date="2019-01" db="EMBL/GenBank/DDBJ databases">
        <authorList>
            <person name="Ferrante I. M."/>
        </authorList>
    </citation>
    <scope>NUCLEOTIDE SEQUENCE [LARGE SCALE GENOMIC DNA]</scope>
    <source>
        <strain evidence="3 4">B856</strain>
    </source>
</reference>
<dbReference type="InterPro" id="IPR059000">
    <property type="entry name" value="ATPase_P-type_domA"/>
</dbReference>
<sequence>MTDTVLEEVWTEVQQRKADATGEGDGNSDSESPPLMNHLKNGYTTDEASQVRESVHEDCFNVVPPPVDCPAWLCIVLPCINHLKSMKAHKNCIPEDAEVLRNGRWIRYDAASLVLGDVIRLEEGDVVPADCVIAADEGELLVDLRVVTGQSRPKQVSGINAKRRDQRTLLFGGTVVQGHATALVTAIGTETTLGQLIKNGRFPVPEKESDDMEETIMLTEDSTMRTMEMGTMS</sequence>
<dbReference type="Gene3D" id="2.70.150.10">
    <property type="entry name" value="Calcium-transporting ATPase, cytoplasmic transduction domain A"/>
    <property type="match status" value="1"/>
</dbReference>
<dbReference type="SUPFAM" id="SSF81653">
    <property type="entry name" value="Calcium ATPase, transduction domain A"/>
    <property type="match status" value="1"/>
</dbReference>
<feature type="domain" description="P-type ATPase A" evidence="2">
    <location>
        <begin position="93"/>
        <end position="198"/>
    </location>
</feature>
<keyword evidence="4" id="KW-1185">Reference proteome</keyword>
<dbReference type="EMBL" id="CAACVS010000312">
    <property type="protein sequence ID" value="VEU40836.1"/>
    <property type="molecule type" value="Genomic_DNA"/>
</dbReference>
<dbReference type="Pfam" id="PF00122">
    <property type="entry name" value="E1-E2_ATPase"/>
    <property type="match status" value="1"/>
</dbReference>
<feature type="region of interest" description="Disordered" evidence="1">
    <location>
        <begin position="14"/>
        <end position="37"/>
    </location>
</feature>
<protein>
    <recommendedName>
        <fullName evidence="2">P-type ATPase A domain-containing protein</fullName>
    </recommendedName>
</protein>
<evidence type="ECO:0000313" key="3">
    <source>
        <dbReference type="EMBL" id="VEU40836.1"/>
    </source>
</evidence>
<dbReference type="PANTHER" id="PTHR42861">
    <property type="entry name" value="CALCIUM-TRANSPORTING ATPASE"/>
    <property type="match status" value="1"/>
</dbReference>
<evidence type="ECO:0000256" key="1">
    <source>
        <dbReference type="SAM" id="MobiDB-lite"/>
    </source>
</evidence>
<evidence type="ECO:0000313" key="4">
    <source>
        <dbReference type="Proteomes" id="UP000291116"/>
    </source>
</evidence>
<evidence type="ECO:0000259" key="2">
    <source>
        <dbReference type="Pfam" id="PF00122"/>
    </source>
</evidence>
<proteinExistence type="predicted"/>
<dbReference type="AlphaFoldDB" id="A0A448ZFQ2"/>
<accession>A0A448ZFQ2</accession>
<gene>
    <name evidence="3" type="ORF">PSNMU_V1.4_AUG-EV-PASAV3_0077330</name>
</gene>
<dbReference type="InterPro" id="IPR008250">
    <property type="entry name" value="ATPase_P-typ_transduc_dom_A_sf"/>
</dbReference>